<accession>A0A1T3NLN0</accession>
<sequence length="236" mass="25514">MAAVVVGGAAVWRPWESGGSGPADDGAVLAAADRVYPVLSDPYGDRYNAKLSPTLIRQREAFRQRVAEVLQRHLPPTTAVAISEATFGDYRITADGREYRVGLNLDTVRVAKHPPKGVVHLVPDMSVDPYTPWCRPPDKREKDLGCVDGPLPGGGAVAVYFPARTDLPAAGVGTTGPSAVFRYRDAQVGLTAFAHPESRALPPITGDQWLAVVRDPSFLELVDYWRAHPTIKGHGW</sequence>
<gene>
    <name evidence="1" type="ORF">B4N89_44600</name>
</gene>
<evidence type="ECO:0000313" key="1">
    <source>
        <dbReference type="EMBL" id="OPC77571.1"/>
    </source>
</evidence>
<keyword evidence="2" id="KW-1185">Reference proteome</keyword>
<dbReference type="AlphaFoldDB" id="A0A1T3NLN0"/>
<organism evidence="1 2">
    <name type="scientific">Embleya scabrispora</name>
    <dbReference type="NCBI Taxonomy" id="159449"/>
    <lineage>
        <taxon>Bacteria</taxon>
        <taxon>Bacillati</taxon>
        <taxon>Actinomycetota</taxon>
        <taxon>Actinomycetes</taxon>
        <taxon>Kitasatosporales</taxon>
        <taxon>Streptomycetaceae</taxon>
        <taxon>Embleya</taxon>
    </lineage>
</organism>
<name>A0A1T3NLN0_9ACTN</name>
<proteinExistence type="predicted"/>
<reference evidence="1 2" key="1">
    <citation type="submission" date="2017-03" db="EMBL/GenBank/DDBJ databases">
        <title>Draft genome sequence of Streptomyces scabrisporus NF3, endophyte isolated from Amphipterygium adstringens.</title>
        <authorList>
            <person name="Vazquez M."/>
            <person name="Ceapa C.D."/>
            <person name="Rodriguez Luna D."/>
            <person name="Sanchez Esquivel S."/>
        </authorList>
    </citation>
    <scope>NUCLEOTIDE SEQUENCE [LARGE SCALE GENOMIC DNA]</scope>
    <source>
        <strain evidence="1 2">NF3</strain>
    </source>
</reference>
<comment type="caution">
    <text evidence="1">The sequence shown here is derived from an EMBL/GenBank/DDBJ whole genome shotgun (WGS) entry which is preliminary data.</text>
</comment>
<evidence type="ECO:0000313" key="2">
    <source>
        <dbReference type="Proteomes" id="UP000190037"/>
    </source>
</evidence>
<dbReference type="EMBL" id="MWQN01000004">
    <property type="protein sequence ID" value="OPC77571.1"/>
    <property type="molecule type" value="Genomic_DNA"/>
</dbReference>
<protein>
    <submittedName>
        <fullName evidence="1">Uncharacterized protein</fullName>
    </submittedName>
</protein>
<dbReference type="Proteomes" id="UP000190037">
    <property type="component" value="Unassembled WGS sequence"/>
</dbReference>